<evidence type="ECO:0000313" key="4">
    <source>
        <dbReference type="EMBL" id="SIQ56992.1"/>
    </source>
</evidence>
<dbReference type="EMBL" id="FTLW01000003">
    <property type="protein sequence ID" value="SIQ56992.1"/>
    <property type="molecule type" value="Genomic_DNA"/>
</dbReference>
<dbReference type="SUPFAM" id="SSF110069">
    <property type="entry name" value="ApaG-like"/>
    <property type="match status" value="1"/>
</dbReference>
<sequence>MSSETPYAIGIDVATHYLDEESSPEDSRYVFAYTIRIQNRGTQPARLLNRHWIVTDAEGHVEEVHGEGVVGEQPWLKPGDGFEYSSGVVLPTSLGTMHGSYDLLADDGTHFKADIPAFTLSTPRTLH</sequence>
<evidence type="ECO:0000256" key="2">
    <source>
        <dbReference type="HAMAP-Rule" id="MF_00791"/>
    </source>
</evidence>
<dbReference type="PANTHER" id="PTHR14289:SF16">
    <property type="entry name" value="POLYMERASE DELTA-INTERACTING PROTEIN 2"/>
    <property type="match status" value="1"/>
</dbReference>
<dbReference type="NCBIfam" id="NF003967">
    <property type="entry name" value="PRK05461.1"/>
    <property type="match status" value="1"/>
</dbReference>
<dbReference type="InterPro" id="IPR023065">
    <property type="entry name" value="Uncharacterised_ApaG"/>
</dbReference>
<dbReference type="Proteomes" id="UP000241788">
    <property type="component" value="Unassembled WGS sequence"/>
</dbReference>
<dbReference type="GO" id="GO:0070987">
    <property type="term" value="P:error-free translesion synthesis"/>
    <property type="evidence" value="ECO:0007669"/>
    <property type="project" value="TreeGrafter"/>
</dbReference>
<gene>
    <name evidence="2" type="primary">apaG</name>
    <name evidence="4" type="ORF">SAMN05421546_1471</name>
</gene>
<organism evidence="4 5">
    <name type="scientific">Solilutibacter tolerans</name>
    <dbReference type="NCBI Taxonomy" id="1604334"/>
    <lineage>
        <taxon>Bacteria</taxon>
        <taxon>Pseudomonadati</taxon>
        <taxon>Pseudomonadota</taxon>
        <taxon>Gammaproteobacteria</taxon>
        <taxon>Lysobacterales</taxon>
        <taxon>Lysobacteraceae</taxon>
        <taxon>Solilutibacter</taxon>
    </lineage>
</organism>
<accession>A0A1N6TUJ5</accession>
<evidence type="ECO:0000256" key="1">
    <source>
        <dbReference type="ARBA" id="ARBA00017693"/>
    </source>
</evidence>
<dbReference type="InterPro" id="IPR036767">
    <property type="entry name" value="ApaG_sf"/>
</dbReference>
<evidence type="ECO:0000313" key="5">
    <source>
        <dbReference type="Proteomes" id="UP000241788"/>
    </source>
</evidence>
<dbReference type="HAMAP" id="MF_00791">
    <property type="entry name" value="ApaG"/>
    <property type="match status" value="1"/>
</dbReference>
<feature type="domain" description="ApaG" evidence="3">
    <location>
        <begin position="3"/>
        <end position="127"/>
    </location>
</feature>
<dbReference type="Pfam" id="PF04379">
    <property type="entry name" value="DUF525"/>
    <property type="match status" value="1"/>
</dbReference>
<dbReference type="AlphaFoldDB" id="A0A1N6TUJ5"/>
<dbReference type="STRING" id="1604334.SAMN05421546_1471"/>
<dbReference type="PROSITE" id="PS51087">
    <property type="entry name" value="APAG"/>
    <property type="match status" value="1"/>
</dbReference>
<protein>
    <recommendedName>
        <fullName evidence="1 2">Protein ApaG</fullName>
    </recommendedName>
</protein>
<reference evidence="5" key="1">
    <citation type="submission" date="2017-01" db="EMBL/GenBank/DDBJ databases">
        <authorList>
            <person name="Varghese N."/>
            <person name="Submissions S."/>
        </authorList>
    </citation>
    <scope>NUCLEOTIDE SEQUENCE [LARGE SCALE GENOMIC DNA]</scope>
    <source>
        <strain evidence="5">UM1</strain>
    </source>
</reference>
<dbReference type="Gene3D" id="2.60.40.1470">
    <property type="entry name" value="ApaG domain"/>
    <property type="match status" value="1"/>
</dbReference>
<dbReference type="PANTHER" id="PTHR14289">
    <property type="entry name" value="F-BOX ONLY PROTEIN 3"/>
    <property type="match status" value="1"/>
</dbReference>
<dbReference type="RefSeq" id="WP_076586807.1">
    <property type="nucleotide sequence ID" value="NZ_FTLW01000003.1"/>
</dbReference>
<proteinExistence type="inferred from homology"/>
<keyword evidence="5" id="KW-1185">Reference proteome</keyword>
<evidence type="ECO:0000259" key="3">
    <source>
        <dbReference type="PROSITE" id="PS51087"/>
    </source>
</evidence>
<dbReference type="OrthoDB" id="9795226at2"/>
<name>A0A1N6TUJ5_9GAMM</name>
<dbReference type="InterPro" id="IPR007474">
    <property type="entry name" value="ApaG_domain"/>
</dbReference>